<keyword evidence="3 12" id="KW-0547">Nucleotide-binding</keyword>
<keyword evidence="4 12" id="KW-0378">Hydrolase</keyword>
<dbReference type="GO" id="GO:0005886">
    <property type="term" value="C:plasma membrane"/>
    <property type="evidence" value="ECO:0007669"/>
    <property type="project" value="UniProtKB-SubCell"/>
</dbReference>
<dbReference type="CDD" id="cd03699">
    <property type="entry name" value="EF4_II"/>
    <property type="match status" value="1"/>
</dbReference>
<dbReference type="CDD" id="cd01890">
    <property type="entry name" value="LepA"/>
    <property type="match status" value="1"/>
</dbReference>
<dbReference type="SUPFAM" id="SSF50447">
    <property type="entry name" value="Translation proteins"/>
    <property type="match status" value="1"/>
</dbReference>
<keyword evidence="6 12" id="KW-0342">GTP-binding</keyword>
<dbReference type="PRINTS" id="PR00315">
    <property type="entry name" value="ELONGATNFCT"/>
</dbReference>
<dbReference type="NCBIfam" id="TIGR01393">
    <property type="entry name" value="lepA"/>
    <property type="match status" value="1"/>
</dbReference>
<comment type="caution">
    <text evidence="12">Lacks conserved residue(s) required for the propagation of feature annotation.</text>
</comment>
<dbReference type="InterPro" id="IPR038363">
    <property type="entry name" value="LepA_C_sf"/>
</dbReference>
<dbReference type="InterPro" id="IPR005225">
    <property type="entry name" value="Small_GTP-bd"/>
</dbReference>
<comment type="similarity">
    <text evidence="10">Belongs to the GTP-binding elongation factor family. LepA subfamily.</text>
</comment>
<dbReference type="GO" id="GO:0003924">
    <property type="term" value="F:GTPase activity"/>
    <property type="evidence" value="ECO:0007669"/>
    <property type="project" value="UniProtKB-UniRule"/>
</dbReference>
<keyword evidence="2 12" id="KW-1003">Cell membrane</keyword>
<reference evidence="14 15" key="1">
    <citation type="submission" date="2020-01" db="EMBL/GenBank/DDBJ databases">
        <title>Ponticoccus aerotolerans gen. nov., sp. nov., an anaerobic bacterium and proposal of Ponticoccusceae fam. nov., Ponticoccusles ord. nov. and Ponticoccuse classis nov. in the phylum Kiritimatiellaeota.</title>
        <authorList>
            <person name="Zhou L.Y."/>
            <person name="Du Z.J."/>
        </authorList>
    </citation>
    <scope>NUCLEOTIDE SEQUENCE [LARGE SCALE GENOMIC DNA]</scope>
    <source>
        <strain evidence="14 15">S-5007</strain>
    </source>
</reference>
<sequence length="601" mass="66920">MSDLSHIRNFCIIAHIDHGKSTLADRILQLTGAVEERKMKEQLLDDMDLERERGITIKAHPVSMNYKAKDGKTYQFNLIDTPGHVDFSYEVSRSLQACEGAILVVDAAQGVEAQTVSNTYLAEEQNLAIFPVLNKIELPNAQPEVVAQQIEDLLAIEASDCLTVSAKTGQGIAEVLEAVVARIPPPKPGVDSSARGLVFDSKYDAFRGVVVYLRLFSGSLKPGEKVRMMGSEMDYEIKEVGIFAPDPTPVKELKEGSVGYVIANIKDASEIQIGDTMTSARHPAATPLPGFKEIHPMVFAGIYPIETSDYEKLGKSLDKLKLNDAAFTYQAESSVALGFGFRCGFLGLLHMEIVQERLRREFDLDIIASYPNVIYRVNLKSGETLEVDNPTMLPDVMQVQSMEEPFIKATIITPTDCLGDMMQLIMEKRGEITHTDSIDAQRVMLTCDLPLNEVLIDFYDRLKSISRGYASMDYEYADYRESDLVKMDILIHSEPVDAFSAIVHRSKAVYRGRQMCASLKDVIPRQAFSVAIQAALGGKIIARETIRAYRKDVTAKCYGGDISRKRKLLERQKEGKKKMKSIGKVNIPQEAFIAVLKTKQE</sequence>
<dbReference type="SUPFAM" id="SSF52540">
    <property type="entry name" value="P-loop containing nucleoside triphosphate hydrolases"/>
    <property type="match status" value="1"/>
</dbReference>
<dbReference type="Pfam" id="PF00009">
    <property type="entry name" value="GTP_EFTU"/>
    <property type="match status" value="1"/>
</dbReference>
<dbReference type="PROSITE" id="PS51722">
    <property type="entry name" value="G_TR_2"/>
    <property type="match status" value="1"/>
</dbReference>
<evidence type="ECO:0000256" key="10">
    <source>
        <dbReference type="ARBA" id="ARBA00061052"/>
    </source>
</evidence>
<comment type="similarity">
    <text evidence="1 12">Belongs to the TRAFAC class translation factor GTPase superfamily. Classic translation factor GTPase family. LepA subfamily.</text>
</comment>
<evidence type="ECO:0000256" key="11">
    <source>
        <dbReference type="ARBA" id="ARBA00066744"/>
    </source>
</evidence>
<dbReference type="Gene3D" id="2.40.30.10">
    <property type="entry name" value="Translation factors"/>
    <property type="match status" value="1"/>
</dbReference>
<feature type="domain" description="Tr-type G" evidence="13">
    <location>
        <begin position="5"/>
        <end position="187"/>
    </location>
</feature>
<evidence type="ECO:0000313" key="15">
    <source>
        <dbReference type="Proteomes" id="UP000464954"/>
    </source>
</evidence>
<dbReference type="GO" id="GO:0043022">
    <property type="term" value="F:ribosome binding"/>
    <property type="evidence" value="ECO:0007669"/>
    <property type="project" value="UniProtKB-UniRule"/>
</dbReference>
<dbReference type="Pfam" id="PF06421">
    <property type="entry name" value="LepA_C"/>
    <property type="match status" value="1"/>
</dbReference>
<comment type="subcellular location">
    <subcellularLocation>
        <location evidence="12">Cell membrane</location>
        <topology evidence="12">Peripheral membrane protein</topology>
        <orientation evidence="12">Cytoplasmic side</orientation>
    </subcellularLocation>
</comment>
<dbReference type="Proteomes" id="UP000464954">
    <property type="component" value="Chromosome"/>
</dbReference>
<dbReference type="GO" id="GO:0005525">
    <property type="term" value="F:GTP binding"/>
    <property type="evidence" value="ECO:0007669"/>
    <property type="project" value="UniProtKB-UniRule"/>
</dbReference>
<feature type="binding site" evidence="12">
    <location>
        <begin position="17"/>
        <end position="22"/>
    </location>
    <ligand>
        <name>GTP</name>
        <dbReference type="ChEBI" id="CHEBI:37565"/>
    </ligand>
</feature>
<comment type="catalytic activity">
    <reaction evidence="8 12">
        <text>GTP + H2O = GDP + phosphate + H(+)</text>
        <dbReference type="Rhea" id="RHEA:19669"/>
        <dbReference type="ChEBI" id="CHEBI:15377"/>
        <dbReference type="ChEBI" id="CHEBI:15378"/>
        <dbReference type="ChEBI" id="CHEBI:37565"/>
        <dbReference type="ChEBI" id="CHEBI:43474"/>
        <dbReference type="ChEBI" id="CHEBI:58189"/>
        <dbReference type="EC" id="3.6.5.n1"/>
    </reaction>
</comment>
<dbReference type="PANTHER" id="PTHR43512:SF4">
    <property type="entry name" value="TRANSLATION FACTOR GUF1 HOMOLOG, CHLOROPLASTIC"/>
    <property type="match status" value="1"/>
</dbReference>
<dbReference type="InterPro" id="IPR035647">
    <property type="entry name" value="EFG_III/V"/>
</dbReference>
<evidence type="ECO:0000313" key="14">
    <source>
        <dbReference type="EMBL" id="QHI70444.1"/>
    </source>
</evidence>
<dbReference type="EMBL" id="CP047593">
    <property type="protein sequence ID" value="QHI70444.1"/>
    <property type="molecule type" value="Genomic_DNA"/>
</dbReference>
<dbReference type="EC" id="3.6.5.n1" evidence="11 12"/>
<dbReference type="GO" id="GO:0003746">
    <property type="term" value="F:translation elongation factor activity"/>
    <property type="evidence" value="ECO:0007669"/>
    <property type="project" value="UniProtKB-UniRule"/>
</dbReference>
<organism evidence="14 15">
    <name type="scientific">Tichowtungia aerotolerans</name>
    <dbReference type="NCBI Taxonomy" id="2697043"/>
    <lineage>
        <taxon>Bacteria</taxon>
        <taxon>Pseudomonadati</taxon>
        <taxon>Kiritimatiellota</taxon>
        <taxon>Tichowtungiia</taxon>
        <taxon>Tichowtungiales</taxon>
        <taxon>Tichowtungiaceae</taxon>
        <taxon>Tichowtungia</taxon>
    </lineage>
</organism>
<protein>
    <recommendedName>
        <fullName evidence="11 12">Elongation factor 4</fullName>
        <shortName evidence="12">EF-4</shortName>
        <ecNumber evidence="11 12">3.6.5.n1</ecNumber>
    </recommendedName>
    <alternativeName>
        <fullName evidence="12">Ribosomal back-translocase LepA</fullName>
    </alternativeName>
</protein>
<evidence type="ECO:0000256" key="1">
    <source>
        <dbReference type="ARBA" id="ARBA00005454"/>
    </source>
</evidence>
<comment type="function">
    <text evidence="9 12">Required for accurate and efficient protein synthesis under certain stress conditions. May act as a fidelity factor of the translation reaction, by catalyzing a one-codon backward translocation of tRNAs on improperly translocated ribosomes. Back-translocation proceeds from a post-translocation (POST) complex to a pre-translocation (PRE) complex, thus giving elongation factor G a second chance to translocate the tRNAs correctly. Binds to ribosomes in a GTP-dependent manner.</text>
</comment>
<evidence type="ECO:0000256" key="3">
    <source>
        <dbReference type="ARBA" id="ARBA00022741"/>
    </source>
</evidence>
<name>A0A6P1MCZ1_9BACT</name>
<dbReference type="GO" id="GO:0045727">
    <property type="term" value="P:positive regulation of translation"/>
    <property type="evidence" value="ECO:0007669"/>
    <property type="project" value="UniProtKB-UniRule"/>
</dbReference>
<dbReference type="FunFam" id="3.30.70.870:FF:000004">
    <property type="entry name" value="Translation factor GUF1, mitochondrial"/>
    <property type="match status" value="1"/>
</dbReference>
<evidence type="ECO:0000256" key="5">
    <source>
        <dbReference type="ARBA" id="ARBA00022917"/>
    </source>
</evidence>
<dbReference type="AlphaFoldDB" id="A0A6P1MCZ1"/>
<dbReference type="Pfam" id="PF03144">
    <property type="entry name" value="GTP_EFTU_D2"/>
    <property type="match status" value="1"/>
</dbReference>
<dbReference type="CDD" id="cd03709">
    <property type="entry name" value="lepA_C"/>
    <property type="match status" value="1"/>
</dbReference>
<dbReference type="InterPro" id="IPR009000">
    <property type="entry name" value="Transl_B-barrel_sf"/>
</dbReference>
<accession>A0A6P1MCZ1</accession>
<dbReference type="Gene3D" id="3.30.70.240">
    <property type="match status" value="1"/>
</dbReference>
<dbReference type="FunFam" id="3.40.50.300:FF:000078">
    <property type="entry name" value="Elongation factor 4"/>
    <property type="match status" value="1"/>
</dbReference>
<keyword evidence="15" id="KW-1185">Reference proteome</keyword>
<dbReference type="InterPro" id="IPR000795">
    <property type="entry name" value="T_Tr_GTP-bd_dom"/>
</dbReference>
<keyword evidence="5 12" id="KW-0648">Protein biosynthesis</keyword>
<dbReference type="Pfam" id="PF00679">
    <property type="entry name" value="EFG_C"/>
    <property type="match status" value="1"/>
</dbReference>
<evidence type="ECO:0000259" key="13">
    <source>
        <dbReference type="PROSITE" id="PS51722"/>
    </source>
</evidence>
<evidence type="ECO:0000256" key="6">
    <source>
        <dbReference type="ARBA" id="ARBA00023134"/>
    </source>
</evidence>
<dbReference type="FunFam" id="3.30.70.240:FF:000007">
    <property type="entry name" value="Translation factor GUF1, mitochondrial"/>
    <property type="match status" value="1"/>
</dbReference>
<dbReference type="KEGG" id="taer:GT409_13685"/>
<dbReference type="RefSeq" id="WP_160629621.1">
    <property type="nucleotide sequence ID" value="NZ_CP047593.1"/>
</dbReference>
<dbReference type="InterPro" id="IPR004161">
    <property type="entry name" value="EFTu-like_2"/>
</dbReference>
<dbReference type="SUPFAM" id="SSF54980">
    <property type="entry name" value="EF-G C-terminal domain-like"/>
    <property type="match status" value="2"/>
</dbReference>
<dbReference type="FunFam" id="2.40.30.10:FF:000015">
    <property type="entry name" value="Translation factor GUF1, mitochondrial"/>
    <property type="match status" value="1"/>
</dbReference>
<dbReference type="Gene3D" id="3.30.70.870">
    <property type="entry name" value="Elongation Factor G (Translational Gtpase), domain 3"/>
    <property type="match status" value="1"/>
</dbReference>
<evidence type="ECO:0000256" key="2">
    <source>
        <dbReference type="ARBA" id="ARBA00022475"/>
    </source>
</evidence>
<dbReference type="NCBIfam" id="TIGR00231">
    <property type="entry name" value="small_GTP"/>
    <property type="match status" value="1"/>
</dbReference>
<dbReference type="Gene3D" id="3.30.70.2570">
    <property type="entry name" value="Elongation factor 4, C-terminal domain"/>
    <property type="match status" value="1"/>
</dbReference>
<dbReference type="InterPro" id="IPR000640">
    <property type="entry name" value="EFG_V-like"/>
</dbReference>
<dbReference type="InterPro" id="IPR035654">
    <property type="entry name" value="LepA_IV"/>
</dbReference>
<dbReference type="Gene3D" id="3.40.50.300">
    <property type="entry name" value="P-loop containing nucleotide triphosphate hydrolases"/>
    <property type="match status" value="1"/>
</dbReference>
<evidence type="ECO:0000256" key="12">
    <source>
        <dbReference type="HAMAP-Rule" id="MF_00071"/>
    </source>
</evidence>
<dbReference type="InterPro" id="IPR006297">
    <property type="entry name" value="EF-4"/>
</dbReference>
<evidence type="ECO:0000256" key="4">
    <source>
        <dbReference type="ARBA" id="ARBA00022801"/>
    </source>
</evidence>
<keyword evidence="7 12" id="KW-0472">Membrane</keyword>
<dbReference type="InterPro" id="IPR013842">
    <property type="entry name" value="LepA_CTD"/>
</dbReference>
<evidence type="ECO:0000256" key="8">
    <source>
        <dbReference type="ARBA" id="ARBA00050293"/>
    </source>
</evidence>
<dbReference type="FunFam" id="3.30.70.2570:FF:000001">
    <property type="entry name" value="Translation factor GUF1, mitochondrial"/>
    <property type="match status" value="1"/>
</dbReference>
<evidence type="ECO:0000256" key="9">
    <source>
        <dbReference type="ARBA" id="ARBA00057626"/>
    </source>
</evidence>
<dbReference type="PANTHER" id="PTHR43512">
    <property type="entry name" value="TRANSLATION FACTOR GUF1-RELATED"/>
    <property type="match status" value="1"/>
</dbReference>
<dbReference type="InterPro" id="IPR027417">
    <property type="entry name" value="P-loop_NTPase"/>
</dbReference>
<gene>
    <name evidence="12 14" type="primary">lepA</name>
    <name evidence="14" type="ORF">GT409_13685</name>
</gene>
<keyword evidence="14" id="KW-0251">Elongation factor</keyword>
<dbReference type="HAMAP" id="MF_00071">
    <property type="entry name" value="LepA"/>
    <property type="match status" value="1"/>
</dbReference>
<evidence type="ECO:0000256" key="7">
    <source>
        <dbReference type="ARBA" id="ARBA00023136"/>
    </source>
</evidence>
<proteinExistence type="inferred from homology"/>
<dbReference type="CDD" id="cd16260">
    <property type="entry name" value="EF4_III"/>
    <property type="match status" value="1"/>
</dbReference>